<sequence>MKSIILIFLLFFLTYAHTSVLNNQVQVPRQVETNTTEKLTPDEDKFFQSWLQNILGYDISSATSTSIPIKPTHDATGCPPCTCGITNKQKRIVGGVETQVNEYPWVALLLYRGRFYCGGSVINSKYVLTAAHCVDRFSKSSISVRILEHDRNLTTESTTQDYRAKEVIKHVGYSTANYNNDIALIKIDGEFKFDHRMRPVCMAEKLKTFTGMTGIATGWGATSAGGPVSNTLREVSVPILSNAECRASKYPARKITDNMLCAGYKKGQKDSCQGDSGGPLHVQKDGLHRIVGVVSWGEGCAQPGFPGVYTRVNRFITWIERNTQDACTCSDEVIIKKNSF</sequence>
<evidence type="ECO:0000256" key="6">
    <source>
        <dbReference type="ARBA" id="ARBA00023157"/>
    </source>
</evidence>
<evidence type="ECO:0000256" key="2">
    <source>
        <dbReference type="ARBA" id="ARBA00022525"/>
    </source>
</evidence>
<dbReference type="GO" id="GO:0008236">
    <property type="term" value="F:serine-type peptidase activity"/>
    <property type="evidence" value="ECO:0007669"/>
    <property type="project" value="UniProtKB-KW"/>
</dbReference>
<keyword evidence="2" id="KW-0964">Secreted</keyword>
<dbReference type="InterPro" id="IPR001314">
    <property type="entry name" value="Peptidase_S1A"/>
</dbReference>
<evidence type="ECO:0000259" key="9">
    <source>
        <dbReference type="PROSITE" id="PS50240"/>
    </source>
</evidence>
<dbReference type="InterPro" id="IPR009003">
    <property type="entry name" value="Peptidase_S1_PA"/>
</dbReference>
<dbReference type="GO" id="GO:0006508">
    <property type="term" value="P:proteolysis"/>
    <property type="evidence" value="ECO:0007669"/>
    <property type="project" value="UniProtKB-KW"/>
</dbReference>
<feature type="chain" id="PRO_5044889686" description="Peptidase S1 domain-containing protein" evidence="8">
    <location>
        <begin position="19"/>
        <end position="340"/>
    </location>
</feature>
<dbReference type="InterPro" id="IPR018114">
    <property type="entry name" value="TRYPSIN_HIS"/>
</dbReference>
<evidence type="ECO:0000256" key="7">
    <source>
        <dbReference type="RuleBase" id="RU363034"/>
    </source>
</evidence>
<protein>
    <recommendedName>
        <fullName evidence="9">Peptidase S1 domain-containing protein</fullName>
    </recommendedName>
</protein>
<keyword evidence="5 7" id="KW-0720">Serine protease</keyword>
<comment type="subcellular location">
    <subcellularLocation>
        <location evidence="1">Secreted</location>
    </subcellularLocation>
</comment>
<gene>
    <name evidence="10" type="ORF">TKK_017212</name>
</gene>
<dbReference type="InterPro" id="IPR050127">
    <property type="entry name" value="Serine_Proteases_S1"/>
</dbReference>
<dbReference type="EMBL" id="JBJJXI010000136">
    <property type="protein sequence ID" value="KAL3388182.1"/>
    <property type="molecule type" value="Genomic_DNA"/>
</dbReference>
<dbReference type="PROSITE" id="PS00134">
    <property type="entry name" value="TRYPSIN_HIS"/>
    <property type="match status" value="1"/>
</dbReference>
<dbReference type="Proteomes" id="UP001627154">
    <property type="component" value="Unassembled WGS sequence"/>
</dbReference>
<evidence type="ECO:0000256" key="4">
    <source>
        <dbReference type="ARBA" id="ARBA00022801"/>
    </source>
</evidence>
<dbReference type="FunFam" id="2.40.10.10:FF:000006">
    <property type="entry name" value="Serine proteinase stubble"/>
    <property type="match status" value="1"/>
</dbReference>
<evidence type="ECO:0000256" key="3">
    <source>
        <dbReference type="ARBA" id="ARBA00022670"/>
    </source>
</evidence>
<dbReference type="PANTHER" id="PTHR24264:SF65">
    <property type="entry name" value="SRCR DOMAIN-CONTAINING PROTEIN"/>
    <property type="match status" value="1"/>
</dbReference>
<evidence type="ECO:0000313" key="10">
    <source>
        <dbReference type="EMBL" id="KAL3388182.1"/>
    </source>
</evidence>
<accession>A0ABD2W6I8</accession>
<dbReference type="SUPFAM" id="SSF50494">
    <property type="entry name" value="Trypsin-like serine proteases"/>
    <property type="match status" value="1"/>
</dbReference>
<dbReference type="AlphaFoldDB" id="A0ABD2W6I8"/>
<name>A0ABD2W6I8_9HYME</name>
<dbReference type="InterPro" id="IPR033116">
    <property type="entry name" value="TRYPSIN_SER"/>
</dbReference>
<dbReference type="PRINTS" id="PR00722">
    <property type="entry name" value="CHYMOTRYPSIN"/>
</dbReference>
<comment type="caution">
    <text evidence="10">The sequence shown here is derived from an EMBL/GenBank/DDBJ whole genome shotgun (WGS) entry which is preliminary data.</text>
</comment>
<keyword evidence="6" id="KW-1015">Disulfide bond</keyword>
<dbReference type="GO" id="GO:0005576">
    <property type="term" value="C:extracellular region"/>
    <property type="evidence" value="ECO:0007669"/>
    <property type="project" value="UniProtKB-SubCell"/>
</dbReference>
<keyword evidence="3 7" id="KW-0645">Protease</keyword>
<dbReference type="InterPro" id="IPR001254">
    <property type="entry name" value="Trypsin_dom"/>
</dbReference>
<feature type="domain" description="Peptidase S1" evidence="9">
    <location>
        <begin position="92"/>
        <end position="324"/>
    </location>
</feature>
<dbReference type="CDD" id="cd00190">
    <property type="entry name" value="Tryp_SPc"/>
    <property type="match status" value="1"/>
</dbReference>
<dbReference type="InterPro" id="IPR043504">
    <property type="entry name" value="Peptidase_S1_PA_chymotrypsin"/>
</dbReference>
<evidence type="ECO:0000256" key="8">
    <source>
        <dbReference type="SAM" id="SignalP"/>
    </source>
</evidence>
<dbReference type="Gene3D" id="2.40.10.10">
    <property type="entry name" value="Trypsin-like serine proteases"/>
    <property type="match status" value="1"/>
</dbReference>
<dbReference type="PROSITE" id="PS00135">
    <property type="entry name" value="TRYPSIN_SER"/>
    <property type="match status" value="1"/>
</dbReference>
<organism evidence="10 11">
    <name type="scientific">Trichogramma kaykai</name>
    <dbReference type="NCBI Taxonomy" id="54128"/>
    <lineage>
        <taxon>Eukaryota</taxon>
        <taxon>Metazoa</taxon>
        <taxon>Ecdysozoa</taxon>
        <taxon>Arthropoda</taxon>
        <taxon>Hexapoda</taxon>
        <taxon>Insecta</taxon>
        <taxon>Pterygota</taxon>
        <taxon>Neoptera</taxon>
        <taxon>Endopterygota</taxon>
        <taxon>Hymenoptera</taxon>
        <taxon>Apocrita</taxon>
        <taxon>Proctotrupomorpha</taxon>
        <taxon>Chalcidoidea</taxon>
        <taxon>Trichogrammatidae</taxon>
        <taxon>Trichogramma</taxon>
    </lineage>
</organism>
<evidence type="ECO:0000256" key="1">
    <source>
        <dbReference type="ARBA" id="ARBA00004613"/>
    </source>
</evidence>
<dbReference type="SMART" id="SM00020">
    <property type="entry name" value="Tryp_SPc"/>
    <property type="match status" value="1"/>
</dbReference>
<dbReference type="PROSITE" id="PS50240">
    <property type="entry name" value="TRYPSIN_DOM"/>
    <property type="match status" value="1"/>
</dbReference>
<dbReference type="Pfam" id="PF00089">
    <property type="entry name" value="Trypsin"/>
    <property type="match status" value="1"/>
</dbReference>
<reference evidence="10 11" key="1">
    <citation type="journal article" date="2024" name="bioRxiv">
        <title>A reference genome for Trichogramma kaykai: A tiny desert-dwelling parasitoid wasp with competing sex-ratio distorters.</title>
        <authorList>
            <person name="Culotta J."/>
            <person name="Lindsey A.R."/>
        </authorList>
    </citation>
    <scope>NUCLEOTIDE SEQUENCE [LARGE SCALE GENOMIC DNA]</scope>
    <source>
        <strain evidence="10 11">KSX58</strain>
    </source>
</reference>
<evidence type="ECO:0000313" key="11">
    <source>
        <dbReference type="Proteomes" id="UP001627154"/>
    </source>
</evidence>
<proteinExistence type="predicted"/>
<keyword evidence="4 7" id="KW-0378">Hydrolase</keyword>
<keyword evidence="8" id="KW-0732">Signal</keyword>
<evidence type="ECO:0000256" key="5">
    <source>
        <dbReference type="ARBA" id="ARBA00022825"/>
    </source>
</evidence>
<feature type="signal peptide" evidence="8">
    <location>
        <begin position="1"/>
        <end position="18"/>
    </location>
</feature>
<dbReference type="PANTHER" id="PTHR24264">
    <property type="entry name" value="TRYPSIN-RELATED"/>
    <property type="match status" value="1"/>
</dbReference>
<keyword evidence="11" id="KW-1185">Reference proteome</keyword>